<reference evidence="1 2" key="1">
    <citation type="journal article" date="2020" name="Cell">
        <title>Large-Scale Comparative Analyses of Tick Genomes Elucidate Their Genetic Diversity and Vector Capacities.</title>
        <authorList>
            <consortium name="Tick Genome and Microbiome Consortium (TIGMIC)"/>
            <person name="Jia N."/>
            <person name="Wang J."/>
            <person name="Shi W."/>
            <person name="Du L."/>
            <person name="Sun Y."/>
            <person name="Zhan W."/>
            <person name="Jiang J.F."/>
            <person name="Wang Q."/>
            <person name="Zhang B."/>
            <person name="Ji P."/>
            <person name="Bell-Sakyi L."/>
            <person name="Cui X.M."/>
            <person name="Yuan T.T."/>
            <person name="Jiang B.G."/>
            <person name="Yang W.F."/>
            <person name="Lam T.T."/>
            <person name="Chang Q.C."/>
            <person name="Ding S.J."/>
            <person name="Wang X.J."/>
            <person name="Zhu J.G."/>
            <person name="Ruan X.D."/>
            <person name="Zhao L."/>
            <person name="Wei J.T."/>
            <person name="Ye R.Z."/>
            <person name="Que T.C."/>
            <person name="Du C.H."/>
            <person name="Zhou Y.H."/>
            <person name="Cheng J.X."/>
            <person name="Dai P.F."/>
            <person name="Guo W.B."/>
            <person name="Han X.H."/>
            <person name="Huang E.J."/>
            <person name="Li L.F."/>
            <person name="Wei W."/>
            <person name="Gao Y.C."/>
            <person name="Liu J.Z."/>
            <person name="Shao H.Z."/>
            <person name="Wang X."/>
            <person name="Wang C.C."/>
            <person name="Yang T.C."/>
            <person name="Huo Q.B."/>
            <person name="Li W."/>
            <person name="Chen H.Y."/>
            <person name="Chen S.E."/>
            <person name="Zhou L.G."/>
            <person name="Ni X.B."/>
            <person name="Tian J.H."/>
            <person name="Sheng Y."/>
            <person name="Liu T."/>
            <person name="Pan Y.S."/>
            <person name="Xia L.Y."/>
            <person name="Li J."/>
            <person name="Zhao F."/>
            <person name="Cao W.C."/>
        </authorList>
    </citation>
    <scope>NUCLEOTIDE SEQUENCE [LARGE SCALE GENOMIC DNA]</scope>
    <source>
        <strain evidence="1">Iper-2018</strain>
    </source>
</reference>
<dbReference type="EMBL" id="JABSTQ010011178">
    <property type="protein sequence ID" value="KAG0414431.1"/>
    <property type="molecule type" value="Genomic_DNA"/>
</dbReference>
<evidence type="ECO:0000313" key="1">
    <source>
        <dbReference type="EMBL" id="KAG0414431.1"/>
    </source>
</evidence>
<gene>
    <name evidence="1" type="ORF">HPB47_008375</name>
</gene>
<proteinExistence type="predicted"/>
<accession>A0AC60P4W6</accession>
<comment type="caution">
    <text evidence="1">The sequence shown here is derived from an EMBL/GenBank/DDBJ whole genome shotgun (WGS) entry which is preliminary data.</text>
</comment>
<sequence length="1158" mass="129896">MADAGTPLSKNELKRRQKAEQKAKEKAEKEKLKREQESEKASAGGPKPESAAAQDEETMDPNEFFRLRSAAVAQLKEAGDHPYPHKFHVSTSLTEFVKLYEGLEAGQVLTDVRLSVSGRVHAKRESGTKLIFYDLRGEGTKIQVMANASYYTSEEAFVKMNAKLRRGDILGCIGHPGKTKKGELSIVPVEMVLLAPCLHMLPHLHFGLKDKETRFRQRYLDLIMNENVRQKFIMRSKVLNYVRKFFDSMGFLEVETPMMNMIPGGATAKPFITHHNELDMDLYMRVAPELYLKMLVVGGMDRVYEIGRQFRNEGIDLTHNPEFTTCEFYMAYADYNDLMNMTEVMLSGMVKSLTGSYKVTYHPDGPDGEAVEIDFTPPFRRVRMLPDLEKALGTPLPSPENLSSPESTSLLSELCVKHQVECTPPRTPARLLDKLVGHFLEEQFVNPTFLCDHPEVMSPLSKWHRSIKGLTERFELFIARKEVVNAYTELNDPLVQRQRFEQQAKDKAAGDDEAQLVDETFCTSLEYGLPPTAGWGMGLDRLVMFLTDSNNIKVSAAASSTENAPEPDAITKPLVTTGTQRVALRPANKVQPVAVKPGKLQRSASLTTKCPEPKATVRSRQILAANNVMVKKLSETDTVASLEVGGLRLEPAQTPSFSSQLLLPDGVPDIDADDQDNPQLCAEYSKDIFEYLVSLEDKFPVHEQYLKKCNLHITGSMRTILINWLMQVHARFQLLPETLFLTVSVIDRFLQAESVPHSKLQLVGTASMLLSAKYEEMYTPAVDDFVYVTDGACTKRDVLRMEKIILDRVDWSLGRPIPLHFLRRVSKAGQVDKVQHSLAKYILELSLLCYELSWVRPSEQAAAALCLSLKLWGKDWDPTLTHYGRYSQAQLAPTVAVMAALVLDADKSKHTATYQKFKSKRLDGNDSTEVHKKTRKAIRSQVTRLVNDVEAFLQSAQPISEDLELVIERLVLEQGQLNTADATVEPLTSEQDGDLKFTHVLEYADKIKKWQQFWDQFENATHLNSDLSPAERFNYLRSAMSGDGAAAIAGLTAHRTVLLRRRGPSSCGSQGALIQDHMEGLMDIPHVSSSRSTKGLRQPTHSRGLKALGVSEDSCAMLCPVLRRALPDDMLLGYNLKMAAVDTEDDISRGRSLWIQTI</sequence>
<name>A0AC60P4W6_IXOPE</name>
<organism evidence="1 2">
    <name type="scientific">Ixodes persulcatus</name>
    <name type="common">Taiga tick</name>
    <dbReference type="NCBI Taxonomy" id="34615"/>
    <lineage>
        <taxon>Eukaryota</taxon>
        <taxon>Metazoa</taxon>
        <taxon>Ecdysozoa</taxon>
        <taxon>Arthropoda</taxon>
        <taxon>Chelicerata</taxon>
        <taxon>Arachnida</taxon>
        <taxon>Acari</taxon>
        <taxon>Parasitiformes</taxon>
        <taxon>Ixodida</taxon>
        <taxon>Ixodoidea</taxon>
        <taxon>Ixodidae</taxon>
        <taxon>Ixodinae</taxon>
        <taxon>Ixodes</taxon>
    </lineage>
</organism>
<evidence type="ECO:0000313" key="2">
    <source>
        <dbReference type="Proteomes" id="UP000805193"/>
    </source>
</evidence>
<protein>
    <submittedName>
        <fullName evidence="1">Uncharacterized protein</fullName>
    </submittedName>
</protein>
<dbReference type="Proteomes" id="UP000805193">
    <property type="component" value="Unassembled WGS sequence"/>
</dbReference>
<keyword evidence="2" id="KW-1185">Reference proteome</keyword>